<reference evidence="3" key="1">
    <citation type="journal article" date="2014" name="Proc. Natl. Acad. Sci. U.S.A.">
        <title>Extensive sampling of basidiomycete genomes demonstrates inadequacy of the white-rot/brown-rot paradigm for wood decay fungi.</title>
        <authorList>
            <person name="Riley R."/>
            <person name="Salamov A.A."/>
            <person name="Brown D.W."/>
            <person name="Nagy L.G."/>
            <person name="Floudas D."/>
            <person name="Held B.W."/>
            <person name="Levasseur A."/>
            <person name="Lombard V."/>
            <person name="Morin E."/>
            <person name="Otillar R."/>
            <person name="Lindquist E.A."/>
            <person name="Sun H."/>
            <person name="LaButti K.M."/>
            <person name="Schmutz J."/>
            <person name="Jabbour D."/>
            <person name="Luo H."/>
            <person name="Baker S.E."/>
            <person name="Pisabarro A.G."/>
            <person name="Walton J.D."/>
            <person name="Blanchette R.A."/>
            <person name="Henrissat B."/>
            <person name="Martin F."/>
            <person name="Cullen D."/>
            <person name="Hibbett D.S."/>
            <person name="Grigoriev I.V."/>
        </authorList>
    </citation>
    <scope>NUCLEOTIDE SEQUENCE [LARGE SCALE GENOMIC DNA]</scope>
    <source>
        <strain evidence="3">MUCL 33604</strain>
    </source>
</reference>
<dbReference type="Proteomes" id="UP000027265">
    <property type="component" value="Unassembled WGS sequence"/>
</dbReference>
<feature type="region of interest" description="Disordered" evidence="1">
    <location>
        <begin position="1"/>
        <end position="21"/>
    </location>
</feature>
<feature type="region of interest" description="Disordered" evidence="1">
    <location>
        <begin position="40"/>
        <end position="88"/>
    </location>
</feature>
<accession>A0A067P347</accession>
<dbReference type="EMBL" id="KL197795">
    <property type="protein sequence ID" value="KDQ49199.1"/>
    <property type="molecule type" value="Genomic_DNA"/>
</dbReference>
<evidence type="ECO:0000313" key="3">
    <source>
        <dbReference type="Proteomes" id="UP000027265"/>
    </source>
</evidence>
<keyword evidence="3" id="KW-1185">Reference proteome</keyword>
<sequence>MLRSAIISGPAPTQGSISSPLPLSKNLPSSWSFLNEDPYRKSQPVHYHNPFSRPKLHRDYEDRQEHHECAQPCRLPRPQHTPSRPTIKRGITLAWKRLTTVARRSPRVSFVPPGFILVTLPRTTSEDGDSLQQK</sequence>
<dbReference type="InParanoid" id="A0A067P347"/>
<evidence type="ECO:0000313" key="2">
    <source>
        <dbReference type="EMBL" id="KDQ49199.1"/>
    </source>
</evidence>
<gene>
    <name evidence="2" type="ORF">JAAARDRAFT_74772</name>
</gene>
<name>A0A067P347_9AGAM</name>
<protein>
    <submittedName>
        <fullName evidence="2">Uncharacterized protein</fullName>
    </submittedName>
</protein>
<evidence type="ECO:0000256" key="1">
    <source>
        <dbReference type="SAM" id="MobiDB-lite"/>
    </source>
</evidence>
<organism evidence="2 3">
    <name type="scientific">Jaapia argillacea MUCL 33604</name>
    <dbReference type="NCBI Taxonomy" id="933084"/>
    <lineage>
        <taxon>Eukaryota</taxon>
        <taxon>Fungi</taxon>
        <taxon>Dikarya</taxon>
        <taxon>Basidiomycota</taxon>
        <taxon>Agaricomycotina</taxon>
        <taxon>Agaricomycetes</taxon>
        <taxon>Agaricomycetidae</taxon>
        <taxon>Jaapiales</taxon>
        <taxon>Jaapiaceae</taxon>
        <taxon>Jaapia</taxon>
    </lineage>
</organism>
<dbReference type="HOGENOM" id="CLU_1896528_0_0_1"/>
<feature type="compositionally biased region" description="Basic and acidic residues" evidence="1">
    <location>
        <begin position="57"/>
        <end position="69"/>
    </location>
</feature>
<dbReference type="AlphaFoldDB" id="A0A067P347"/>
<proteinExistence type="predicted"/>